<reference evidence="3" key="1">
    <citation type="submission" date="2016-10" db="EMBL/GenBank/DDBJ databases">
        <authorList>
            <person name="Varghese N."/>
            <person name="Submissions S."/>
        </authorList>
    </citation>
    <scope>NUCLEOTIDE SEQUENCE [LARGE SCALE GENOMIC DNA]</scope>
    <source>
        <strain evidence="3">DSM 44718</strain>
    </source>
</reference>
<dbReference type="EMBL" id="FNQB01000002">
    <property type="protein sequence ID" value="SDZ30337.1"/>
    <property type="molecule type" value="Genomic_DNA"/>
</dbReference>
<name>A0A1H3RXI0_9ACTN</name>
<evidence type="ECO:0000313" key="3">
    <source>
        <dbReference type="Proteomes" id="UP000199632"/>
    </source>
</evidence>
<feature type="domain" description="Bacterial bifunctional deaminase-reductase C-terminal" evidence="1">
    <location>
        <begin position="6"/>
        <end position="174"/>
    </location>
</feature>
<gene>
    <name evidence="2" type="ORF">SAMN05421684_4329</name>
</gene>
<dbReference type="PANTHER" id="PTHR38011:SF2">
    <property type="entry name" value="BIFUNCTIONAL DEAMINASE-REDUCTASE DOMAIN PROTEIN"/>
    <property type="match status" value="1"/>
</dbReference>
<dbReference type="AlphaFoldDB" id="A0A1H3RXI0"/>
<evidence type="ECO:0000313" key="2">
    <source>
        <dbReference type="EMBL" id="SDZ30337.1"/>
    </source>
</evidence>
<accession>A0A1H3RXI0</accession>
<dbReference type="SUPFAM" id="SSF53597">
    <property type="entry name" value="Dihydrofolate reductase-like"/>
    <property type="match status" value="1"/>
</dbReference>
<dbReference type="InterPro" id="IPR050765">
    <property type="entry name" value="Riboflavin_Biosynth_HTPR"/>
</dbReference>
<evidence type="ECO:0000259" key="1">
    <source>
        <dbReference type="Pfam" id="PF01872"/>
    </source>
</evidence>
<sequence length="200" mass="21293">MSHQKRTVVANISLSLDGRVAGAGGPYDMGWIVPHAISDGARDHMVRVTGQATTALLGRTNYEGFGGFWPAVAGDDSADPRDRAFSRWLDSVEKVVFSTTLERADWNNSRIAAAAPADEVRALREQGGGDVIVLASASVIRALLAADEVDRLSITLCPEIVGGGARLFEDGLPASGWRVAPDQTTTETGALCLLFDRVRD</sequence>
<organism evidence="2 3">
    <name type="scientific">Asanoa ishikariensis</name>
    <dbReference type="NCBI Taxonomy" id="137265"/>
    <lineage>
        <taxon>Bacteria</taxon>
        <taxon>Bacillati</taxon>
        <taxon>Actinomycetota</taxon>
        <taxon>Actinomycetes</taxon>
        <taxon>Micromonosporales</taxon>
        <taxon>Micromonosporaceae</taxon>
        <taxon>Asanoa</taxon>
    </lineage>
</organism>
<dbReference type="InterPro" id="IPR002734">
    <property type="entry name" value="RibDG_C"/>
</dbReference>
<dbReference type="Proteomes" id="UP000199632">
    <property type="component" value="Unassembled WGS sequence"/>
</dbReference>
<proteinExistence type="predicted"/>
<dbReference type="Gene3D" id="3.40.430.10">
    <property type="entry name" value="Dihydrofolate Reductase, subunit A"/>
    <property type="match status" value="1"/>
</dbReference>
<keyword evidence="3" id="KW-1185">Reference proteome</keyword>
<protein>
    <submittedName>
        <fullName evidence="2">Dihydrofolate reductase</fullName>
    </submittedName>
</protein>
<dbReference type="PANTHER" id="PTHR38011">
    <property type="entry name" value="DIHYDROFOLATE REDUCTASE FAMILY PROTEIN (AFU_ORTHOLOGUE AFUA_8G06820)"/>
    <property type="match status" value="1"/>
</dbReference>
<dbReference type="InterPro" id="IPR024072">
    <property type="entry name" value="DHFR-like_dom_sf"/>
</dbReference>
<dbReference type="OrthoDB" id="8419056at2"/>
<dbReference type="GO" id="GO:0008703">
    <property type="term" value="F:5-amino-6-(5-phosphoribosylamino)uracil reductase activity"/>
    <property type="evidence" value="ECO:0007669"/>
    <property type="project" value="InterPro"/>
</dbReference>
<dbReference type="RefSeq" id="WP_090795456.1">
    <property type="nucleotide sequence ID" value="NZ_BOND01000020.1"/>
</dbReference>
<dbReference type="GO" id="GO:0009231">
    <property type="term" value="P:riboflavin biosynthetic process"/>
    <property type="evidence" value="ECO:0007669"/>
    <property type="project" value="InterPro"/>
</dbReference>
<dbReference type="Pfam" id="PF01872">
    <property type="entry name" value="RibD_C"/>
    <property type="match status" value="1"/>
</dbReference>
<dbReference type="STRING" id="137265.SAMN05421684_4329"/>